<feature type="transmembrane region" description="Helical" evidence="1">
    <location>
        <begin position="73"/>
        <end position="93"/>
    </location>
</feature>
<comment type="caution">
    <text evidence="2">The sequence shown here is derived from an EMBL/GenBank/DDBJ whole genome shotgun (WGS) entry which is preliminary data.</text>
</comment>
<gene>
    <name evidence="2" type="ORF">GCM10010994_41380</name>
</gene>
<evidence type="ECO:0000313" key="3">
    <source>
        <dbReference type="Proteomes" id="UP000637002"/>
    </source>
</evidence>
<dbReference type="AlphaFoldDB" id="A0A916UND5"/>
<reference evidence="2" key="1">
    <citation type="journal article" date="2014" name="Int. J. Syst. Evol. Microbiol.">
        <title>Complete genome sequence of Corynebacterium casei LMG S-19264T (=DSM 44701T), isolated from a smear-ripened cheese.</title>
        <authorList>
            <consortium name="US DOE Joint Genome Institute (JGI-PGF)"/>
            <person name="Walter F."/>
            <person name="Albersmeier A."/>
            <person name="Kalinowski J."/>
            <person name="Ruckert C."/>
        </authorList>
    </citation>
    <scope>NUCLEOTIDE SEQUENCE</scope>
    <source>
        <strain evidence="2">CGMCC 1.12919</strain>
    </source>
</reference>
<dbReference type="RefSeq" id="WP_188611066.1">
    <property type="nucleotide sequence ID" value="NZ_BMGG01000007.1"/>
</dbReference>
<proteinExistence type="predicted"/>
<dbReference type="Proteomes" id="UP000637002">
    <property type="component" value="Unassembled WGS sequence"/>
</dbReference>
<organism evidence="2 3">
    <name type="scientific">Chelatococcus reniformis</name>
    <dbReference type="NCBI Taxonomy" id="1494448"/>
    <lineage>
        <taxon>Bacteria</taxon>
        <taxon>Pseudomonadati</taxon>
        <taxon>Pseudomonadota</taxon>
        <taxon>Alphaproteobacteria</taxon>
        <taxon>Hyphomicrobiales</taxon>
        <taxon>Chelatococcaceae</taxon>
        <taxon>Chelatococcus</taxon>
    </lineage>
</organism>
<dbReference type="EMBL" id="BMGG01000007">
    <property type="protein sequence ID" value="GGC78952.1"/>
    <property type="molecule type" value="Genomic_DNA"/>
</dbReference>
<accession>A0A916UND5</accession>
<reference evidence="2" key="2">
    <citation type="submission" date="2020-09" db="EMBL/GenBank/DDBJ databases">
        <authorList>
            <person name="Sun Q."/>
            <person name="Zhou Y."/>
        </authorList>
    </citation>
    <scope>NUCLEOTIDE SEQUENCE</scope>
    <source>
        <strain evidence="2">CGMCC 1.12919</strain>
    </source>
</reference>
<keyword evidence="1" id="KW-0812">Transmembrane</keyword>
<keyword evidence="3" id="KW-1185">Reference proteome</keyword>
<keyword evidence="1" id="KW-1133">Transmembrane helix</keyword>
<protein>
    <submittedName>
        <fullName evidence="2">Uncharacterized protein</fullName>
    </submittedName>
</protein>
<keyword evidence="1" id="KW-0472">Membrane</keyword>
<name>A0A916UND5_9HYPH</name>
<feature type="transmembrane region" description="Helical" evidence="1">
    <location>
        <begin position="42"/>
        <end position="61"/>
    </location>
</feature>
<feature type="transmembrane region" description="Helical" evidence="1">
    <location>
        <begin position="99"/>
        <end position="118"/>
    </location>
</feature>
<sequence length="132" mass="13877">MSLLLAFPFLVLVVVAYNVLIVFGTGTLDTIVGHLALPSGGGWNITTGDTMLIVALALLFVEMISLGSRTATMVNHALSLVLLIVCIAEFLLVPKCGTSVFLLLTVIILVDVLAGYLISRRGARQEGVPAPA</sequence>
<evidence type="ECO:0000313" key="2">
    <source>
        <dbReference type="EMBL" id="GGC78952.1"/>
    </source>
</evidence>
<evidence type="ECO:0000256" key="1">
    <source>
        <dbReference type="SAM" id="Phobius"/>
    </source>
</evidence>